<dbReference type="GO" id="GO:0016787">
    <property type="term" value="F:hydrolase activity"/>
    <property type="evidence" value="ECO:0007669"/>
    <property type="project" value="UniProtKB-KW"/>
</dbReference>
<keyword evidence="2" id="KW-0378">Hydrolase</keyword>
<dbReference type="PRINTS" id="PR01270">
    <property type="entry name" value="HDASUPER"/>
</dbReference>
<accession>A0AAU7X689</accession>
<dbReference type="PANTHER" id="PTHR10625:SF19">
    <property type="entry name" value="HISTONE DEACETYLASE 12"/>
    <property type="match status" value="1"/>
</dbReference>
<name>A0AAU7X689_9HYPH</name>
<gene>
    <name evidence="4" type="ORF">ABS361_14450</name>
</gene>
<dbReference type="EMBL" id="CP158568">
    <property type="protein sequence ID" value="XBY43290.1"/>
    <property type="molecule type" value="Genomic_DNA"/>
</dbReference>
<evidence type="ECO:0000313" key="4">
    <source>
        <dbReference type="EMBL" id="XBY43290.1"/>
    </source>
</evidence>
<dbReference type="KEGG" id="mflg:ABS361_14450"/>
<dbReference type="CDD" id="cd09993">
    <property type="entry name" value="HDAC_classIV"/>
    <property type="match status" value="1"/>
</dbReference>
<evidence type="ECO:0000259" key="3">
    <source>
        <dbReference type="Pfam" id="PF00850"/>
    </source>
</evidence>
<dbReference type="PANTHER" id="PTHR10625">
    <property type="entry name" value="HISTONE DEACETYLASE HDAC1-RELATED"/>
    <property type="match status" value="1"/>
</dbReference>
<organism evidence="4">
    <name type="scientific">Methyloraptor flagellatus</name>
    <dbReference type="NCBI Taxonomy" id="3162530"/>
    <lineage>
        <taxon>Bacteria</taxon>
        <taxon>Pseudomonadati</taxon>
        <taxon>Pseudomonadota</taxon>
        <taxon>Alphaproteobacteria</taxon>
        <taxon>Hyphomicrobiales</taxon>
        <taxon>Ancalomicrobiaceae</taxon>
        <taxon>Methyloraptor</taxon>
    </lineage>
</organism>
<sequence length="300" mass="32304">MALAIVHNPAYDAEFPADHRFPMLKFKRLAEVLVEEGLVAPGGYHTPEPAPADWVALAHDRGYVEGVFAADVAKAVAREIGFEISEKVARRSRMASAGTLLTARLALARGIACNTAGGSHHARHLQGAGFCVFNDVAVAIRVLQAEGAIERALVIDLDVHQGDGTADIFIGDSSVFTFSMHAERNYPVRKIPSSLDIGLADATGDAAYLATVRDIVPDLIARHRPDIVFYNAGVDPHAEDRLGRLALSDEGLFARDRFVIETVREAGLPLAGVIGGGYMTDIDRLARRHATLHRVAAQFV</sequence>
<evidence type="ECO:0000256" key="1">
    <source>
        <dbReference type="ARBA" id="ARBA00005947"/>
    </source>
</evidence>
<dbReference type="SUPFAM" id="SSF52768">
    <property type="entry name" value="Arginase/deacetylase"/>
    <property type="match status" value="1"/>
</dbReference>
<dbReference type="InterPro" id="IPR044150">
    <property type="entry name" value="HDAC_classIV"/>
</dbReference>
<dbReference type="GO" id="GO:0040029">
    <property type="term" value="P:epigenetic regulation of gene expression"/>
    <property type="evidence" value="ECO:0007669"/>
    <property type="project" value="TreeGrafter"/>
</dbReference>
<dbReference type="InterPro" id="IPR037138">
    <property type="entry name" value="His_deacetylse_dom_sf"/>
</dbReference>
<dbReference type="InterPro" id="IPR023801">
    <property type="entry name" value="His_deacetylse_dom"/>
</dbReference>
<dbReference type="InterPro" id="IPR023696">
    <property type="entry name" value="Ureohydrolase_dom_sf"/>
</dbReference>
<dbReference type="Pfam" id="PF00850">
    <property type="entry name" value="Hist_deacetyl"/>
    <property type="match status" value="1"/>
</dbReference>
<feature type="domain" description="Histone deacetylase" evidence="3">
    <location>
        <begin position="22"/>
        <end position="282"/>
    </location>
</feature>
<reference evidence="4" key="1">
    <citation type="submission" date="2024-06" db="EMBL/GenBank/DDBJ databases">
        <title>Methylostella associata gen. nov., sp. nov., a novel Ancalomicrobiaceae-affiliated facultatively methylotrophic bacteria that feed on methanotrophs of the genus Methylococcus.</title>
        <authorList>
            <person name="Saltykova V."/>
            <person name="Danilova O.V."/>
            <person name="Oshkin I.Y."/>
            <person name="Belova S.E."/>
            <person name="Pimenov N.V."/>
            <person name="Dedysh S.N."/>
        </authorList>
    </citation>
    <scope>NUCLEOTIDE SEQUENCE</scope>
    <source>
        <strain evidence="4">S20</strain>
    </source>
</reference>
<dbReference type="InterPro" id="IPR000286">
    <property type="entry name" value="HDACs"/>
</dbReference>
<evidence type="ECO:0000256" key="2">
    <source>
        <dbReference type="ARBA" id="ARBA00022801"/>
    </source>
</evidence>
<dbReference type="Gene3D" id="3.40.800.20">
    <property type="entry name" value="Histone deacetylase domain"/>
    <property type="match status" value="1"/>
</dbReference>
<comment type="similarity">
    <text evidence="1">Belongs to the histone deacetylase family.</text>
</comment>
<dbReference type="RefSeq" id="WP_407048389.1">
    <property type="nucleotide sequence ID" value="NZ_CP158568.1"/>
</dbReference>
<protein>
    <submittedName>
        <fullName evidence="4">Histone deacetylase</fullName>
    </submittedName>
</protein>
<dbReference type="AlphaFoldDB" id="A0AAU7X689"/>
<dbReference type="GO" id="GO:0004407">
    <property type="term" value="F:histone deacetylase activity"/>
    <property type="evidence" value="ECO:0007669"/>
    <property type="project" value="InterPro"/>
</dbReference>
<proteinExistence type="inferred from homology"/>